<keyword evidence="4" id="KW-1185">Reference proteome</keyword>
<accession>A0ABP0URT6</accession>
<evidence type="ECO:0000256" key="2">
    <source>
        <dbReference type="SAM" id="Phobius"/>
    </source>
</evidence>
<reference evidence="3" key="1">
    <citation type="submission" date="2024-02" db="EMBL/GenBank/DDBJ databases">
        <authorList>
            <consortium name="ELIXIR-Norway"/>
            <consortium name="Elixir Norway"/>
        </authorList>
    </citation>
    <scope>NUCLEOTIDE SEQUENCE</scope>
</reference>
<gene>
    <name evidence="3" type="ORF">CSSPTR1EN2_LOCUS18870</name>
</gene>
<evidence type="ECO:0000313" key="4">
    <source>
        <dbReference type="Proteomes" id="UP001497512"/>
    </source>
</evidence>
<evidence type="ECO:0000313" key="3">
    <source>
        <dbReference type="EMBL" id="CAK9228230.1"/>
    </source>
</evidence>
<feature type="transmembrane region" description="Helical" evidence="2">
    <location>
        <begin position="16"/>
        <end position="34"/>
    </location>
</feature>
<organism evidence="3 4">
    <name type="scientific">Sphagnum troendelagicum</name>
    <dbReference type="NCBI Taxonomy" id="128251"/>
    <lineage>
        <taxon>Eukaryota</taxon>
        <taxon>Viridiplantae</taxon>
        <taxon>Streptophyta</taxon>
        <taxon>Embryophyta</taxon>
        <taxon>Bryophyta</taxon>
        <taxon>Sphagnophytina</taxon>
        <taxon>Sphagnopsida</taxon>
        <taxon>Sphagnales</taxon>
        <taxon>Sphagnaceae</taxon>
        <taxon>Sphagnum</taxon>
    </lineage>
</organism>
<feature type="transmembrane region" description="Helical" evidence="2">
    <location>
        <begin position="278"/>
        <end position="301"/>
    </location>
</feature>
<dbReference type="PANTHER" id="PTHR33512">
    <property type="entry name" value="PROTEIN, PUTATIVE (DUF1191)-RELATED"/>
    <property type="match status" value="1"/>
</dbReference>
<evidence type="ECO:0000256" key="1">
    <source>
        <dbReference type="SAM" id="MobiDB-lite"/>
    </source>
</evidence>
<proteinExistence type="predicted"/>
<dbReference type="Proteomes" id="UP001497512">
    <property type="component" value="Chromosome 6"/>
</dbReference>
<protein>
    <recommendedName>
        <fullName evidence="5">Transmembrane protein</fullName>
    </recommendedName>
</protein>
<feature type="compositionally biased region" description="Polar residues" evidence="1">
    <location>
        <begin position="337"/>
        <end position="348"/>
    </location>
</feature>
<dbReference type="Pfam" id="PF06697">
    <property type="entry name" value="DUF1191"/>
    <property type="match status" value="1"/>
</dbReference>
<sequence>MRRRAWKSCSDQHRHGVFVVAIGSLGYVIGLAFLENVSANITMTSTQKLGLVPHAKGMMRMMMQAAAVNPVSVNQQLQQAVFKGFLRNKTGIPFFVTLPPELSDITVQAVRLRTGKLRNKGFDFNEFHFPIGFMAGNSSIVRVILVYQKFSNFLIYSPPMGKVFGSTVLGMMVYDASNLNDTSPQLPLNMSSAKPIIIKFPATSMTAQPSSGLLLCASYSLTGVSTVSNMDPGTENQCSFTQVGTFALVEQAPGPVPAQSSMAATESHPWHHLKALKIVLGTIFGSIALIAILLISALGLWKYQQKRHFARMQYQSDQGETLQSSLIGHSRAPAAGSTRTRPTLETLN</sequence>
<name>A0ABP0URT6_9BRYO</name>
<keyword evidence="2" id="KW-1133">Transmembrane helix</keyword>
<dbReference type="PANTHER" id="PTHR33512:SF14">
    <property type="entry name" value="EXPRESSED PROTEIN"/>
    <property type="match status" value="1"/>
</dbReference>
<keyword evidence="2" id="KW-0812">Transmembrane</keyword>
<dbReference type="InterPro" id="IPR010605">
    <property type="entry name" value="DUF1191"/>
</dbReference>
<evidence type="ECO:0008006" key="5">
    <source>
        <dbReference type="Google" id="ProtNLM"/>
    </source>
</evidence>
<keyword evidence="2" id="KW-0472">Membrane</keyword>
<feature type="region of interest" description="Disordered" evidence="1">
    <location>
        <begin position="326"/>
        <end position="348"/>
    </location>
</feature>
<dbReference type="EMBL" id="OZ019898">
    <property type="protein sequence ID" value="CAK9228230.1"/>
    <property type="molecule type" value="Genomic_DNA"/>
</dbReference>